<evidence type="ECO:0000256" key="10">
    <source>
        <dbReference type="ARBA" id="ARBA00030775"/>
    </source>
</evidence>
<proteinExistence type="inferred from homology"/>
<reference evidence="13 14" key="1">
    <citation type="submission" date="2023-07" db="EMBL/GenBank/DDBJ databases">
        <title>Functional and genomic diversity of the sorghum phyllosphere microbiome.</title>
        <authorList>
            <person name="Shade A."/>
        </authorList>
    </citation>
    <scope>NUCLEOTIDE SEQUENCE [LARGE SCALE GENOMIC DNA]</scope>
    <source>
        <strain evidence="13 14">SORGH_AS_0887</strain>
    </source>
</reference>
<comment type="caution">
    <text evidence="13">The sequence shown here is derived from an EMBL/GenBank/DDBJ whole genome shotgun (WGS) entry which is preliminary data.</text>
</comment>
<feature type="domain" description="General secretion pathway GspH" evidence="12">
    <location>
        <begin position="50"/>
        <end position="160"/>
    </location>
</feature>
<feature type="transmembrane region" description="Helical" evidence="11">
    <location>
        <begin position="6"/>
        <end position="31"/>
    </location>
</feature>
<evidence type="ECO:0000256" key="9">
    <source>
        <dbReference type="ARBA" id="ARBA00025772"/>
    </source>
</evidence>
<dbReference type="NCBIfam" id="TIGR02532">
    <property type="entry name" value="IV_pilin_GFxxxE"/>
    <property type="match status" value="1"/>
</dbReference>
<comment type="subcellular location">
    <subcellularLocation>
        <location evidence="1">Cell inner membrane</location>
        <topology evidence="1">Single-pass membrane protein</topology>
    </subcellularLocation>
</comment>
<evidence type="ECO:0000256" key="6">
    <source>
        <dbReference type="ARBA" id="ARBA00022692"/>
    </source>
</evidence>
<sequence>MYNNCFGFTLIEFITVSAIIAILVSLGLPAYHRHMAAQEARTIPHILTIHIQKAKSEAVMYRHNVIICPSHDTQTCSDDWSNGLIMFLDQNRNRERDLDEKILSATQWNTRYGSLHWRGTLQANNLMFKAGTGLPIASNGSFYYCSEKTANKKLVLSRMGHIRHEQVNDCSL</sequence>
<dbReference type="InterPro" id="IPR022346">
    <property type="entry name" value="T2SS_GspH"/>
</dbReference>
<evidence type="ECO:0000256" key="11">
    <source>
        <dbReference type="SAM" id="Phobius"/>
    </source>
</evidence>
<evidence type="ECO:0000256" key="2">
    <source>
        <dbReference type="ARBA" id="ARBA00021549"/>
    </source>
</evidence>
<dbReference type="EMBL" id="JAUTBK010000002">
    <property type="protein sequence ID" value="MDQ1208556.1"/>
    <property type="molecule type" value="Genomic_DNA"/>
</dbReference>
<keyword evidence="7 11" id="KW-1133">Transmembrane helix</keyword>
<evidence type="ECO:0000256" key="8">
    <source>
        <dbReference type="ARBA" id="ARBA00023136"/>
    </source>
</evidence>
<keyword evidence="8 11" id="KW-0472">Membrane</keyword>
<name>A0ABU0UVX8_ACIBI</name>
<accession>A0ABU0UVX8</accession>
<dbReference type="SUPFAM" id="SSF54523">
    <property type="entry name" value="Pili subunits"/>
    <property type="match status" value="1"/>
</dbReference>
<keyword evidence="3" id="KW-1003">Cell membrane</keyword>
<keyword evidence="6 11" id="KW-0812">Transmembrane</keyword>
<keyword evidence="14" id="KW-1185">Reference proteome</keyword>
<evidence type="ECO:0000256" key="7">
    <source>
        <dbReference type="ARBA" id="ARBA00022989"/>
    </source>
</evidence>
<dbReference type="RefSeq" id="WP_307003100.1">
    <property type="nucleotide sequence ID" value="NZ_JAUTBK010000002.1"/>
</dbReference>
<dbReference type="InterPro" id="IPR045584">
    <property type="entry name" value="Pilin-like"/>
</dbReference>
<evidence type="ECO:0000313" key="14">
    <source>
        <dbReference type="Proteomes" id="UP001233360"/>
    </source>
</evidence>
<dbReference type="Gene3D" id="3.55.40.10">
    <property type="entry name" value="minor pseudopilin epsh domain"/>
    <property type="match status" value="1"/>
</dbReference>
<evidence type="ECO:0000256" key="5">
    <source>
        <dbReference type="ARBA" id="ARBA00022519"/>
    </source>
</evidence>
<gene>
    <name evidence="13" type="ORF">QE380_001479</name>
</gene>
<organism evidence="13 14">
    <name type="scientific">Acinetobacter baylyi</name>
    <dbReference type="NCBI Taxonomy" id="202950"/>
    <lineage>
        <taxon>Bacteria</taxon>
        <taxon>Pseudomonadati</taxon>
        <taxon>Pseudomonadota</taxon>
        <taxon>Gammaproteobacteria</taxon>
        <taxon>Moraxellales</taxon>
        <taxon>Moraxellaceae</taxon>
        <taxon>Acinetobacter</taxon>
    </lineage>
</organism>
<protein>
    <recommendedName>
        <fullName evidence="2">Type II secretion system protein H</fullName>
    </recommendedName>
    <alternativeName>
        <fullName evidence="10">General secretion pathway protein H</fullName>
    </alternativeName>
</protein>
<dbReference type="Pfam" id="PF12019">
    <property type="entry name" value="GspH"/>
    <property type="match status" value="1"/>
</dbReference>
<evidence type="ECO:0000259" key="12">
    <source>
        <dbReference type="Pfam" id="PF12019"/>
    </source>
</evidence>
<dbReference type="Proteomes" id="UP001233360">
    <property type="component" value="Unassembled WGS sequence"/>
</dbReference>
<evidence type="ECO:0000256" key="1">
    <source>
        <dbReference type="ARBA" id="ARBA00004377"/>
    </source>
</evidence>
<dbReference type="Pfam" id="PF07963">
    <property type="entry name" value="N_methyl"/>
    <property type="match status" value="1"/>
</dbReference>
<keyword evidence="4" id="KW-0488">Methylation</keyword>
<evidence type="ECO:0000313" key="13">
    <source>
        <dbReference type="EMBL" id="MDQ1208556.1"/>
    </source>
</evidence>
<dbReference type="InterPro" id="IPR012902">
    <property type="entry name" value="N_methyl_site"/>
</dbReference>
<evidence type="ECO:0000256" key="3">
    <source>
        <dbReference type="ARBA" id="ARBA00022475"/>
    </source>
</evidence>
<keyword evidence="5" id="KW-0997">Cell inner membrane</keyword>
<comment type="similarity">
    <text evidence="9">Belongs to the GSP H family.</text>
</comment>
<evidence type="ECO:0000256" key="4">
    <source>
        <dbReference type="ARBA" id="ARBA00022481"/>
    </source>
</evidence>